<evidence type="ECO:0000259" key="2">
    <source>
        <dbReference type="Pfam" id="PF13511"/>
    </source>
</evidence>
<gene>
    <name evidence="3" type="ORF">TUM18999_23800</name>
    <name evidence="4" type="ORF">TUM20286_54760</name>
</gene>
<name>A0A6J4E4A8_9PSED</name>
<dbReference type="Proteomes" id="UP001054892">
    <property type="component" value="Unassembled WGS sequence"/>
</dbReference>
<protein>
    <recommendedName>
        <fullName evidence="2">DUF4124 domain-containing protein</fullName>
    </recommendedName>
</protein>
<feature type="region of interest" description="Disordered" evidence="1">
    <location>
        <begin position="41"/>
        <end position="79"/>
    </location>
</feature>
<dbReference type="Pfam" id="PF13511">
    <property type="entry name" value="DUF4124"/>
    <property type="match status" value="1"/>
</dbReference>
<proteinExistence type="predicted"/>
<dbReference type="EMBL" id="BQKM01000020">
    <property type="protein sequence ID" value="GJN55724.1"/>
    <property type="molecule type" value="Genomic_DNA"/>
</dbReference>
<keyword evidence="6" id="KW-1185">Reference proteome</keyword>
<evidence type="ECO:0000313" key="3">
    <source>
        <dbReference type="EMBL" id="BCG24189.1"/>
    </source>
</evidence>
<feature type="domain" description="DUF4124" evidence="2">
    <location>
        <begin position="16"/>
        <end position="67"/>
    </location>
</feature>
<sequence>MVSGKWLAVLAAVMVLSGLPVVAGAQIYKWVDADGKVQFGNVPPPSGAEQIKGAGASPAEKAPEAAAKPTTDAAPAEPSAFKSADIVGRWYMKNDEETLDWTFKADGSFAGTLVDRMGTGRSTGTWELKGDTLRVVTRNTFKDGFSGGGEREATERSEYTVLGIEAGSLKLLPDQSLFKRPPYTFIQR</sequence>
<evidence type="ECO:0000313" key="5">
    <source>
        <dbReference type="Proteomes" id="UP000509383"/>
    </source>
</evidence>
<dbReference type="KEGG" id="ptw:TUM18999_23800"/>
<dbReference type="AlphaFoldDB" id="A0A6J4E4A8"/>
<organism evidence="3 5">
    <name type="scientific">Pseudomonas tohonis</name>
    <dbReference type="NCBI Taxonomy" id="2725477"/>
    <lineage>
        <taxon>Bacteria</taxon>
        <taxon>Pseudomonadati</taxon>
        <taxon>Pseudomonadota</taxon>
        <taxon>Gammaproteobacteria</taxon>
        <taxon>Pseudomonadales</taxon>
        <taxon>Pseudomonadaceae</taxon>
        <taxon>Pseudomonas</taxon>
    </lineage>
</organism>
<accession>A0A6J4E4A8</accession>
<evidence type="ECO:0000256" key="1">
    <source>
        <dbReference type="SAM" id="MobiDB-lite"/>
    </source>
</evidence>
<evidence type="ECO:0000313" key="6">
    <source>
        <dbReference type="Proteomes" id="UP001054892"/>
    </source>
</evidence>
<feature type="compositionally biased region" description="Low complexity" evidence="1">
    <location>
        <begin position="52"/>
        <end position="78"/>
    </location>
</feature>
<evidence type="ECO:0000313" key="4">
    <source>
        <dbReference type="EMBL" id="GJN55724.1"/>
    </source>
</evidence>
<dbReference type="InterPro" id="IPR025392">
    <property type="entry name" value="DUF4124"/>
</dbReference>
<dbReference type="Proteomes" id="UP000509383">
    <property type="component" value="Chromosome"/>
</dbReference>
<reference evidence="3 5" key="1">
    <citation type="submission" date="2020-05" db="EMBL/GenBank/DDBJ databases">
        <title>Characterization of novel class B3 metallo-beta-lactamase from novel Pseudomonas species.</title>
        <authorList>
            <person name="Yamada K."/>
            <person name="Aoki K."/>
            <person name="Ishii Y."/>
        </authorList>
    </citation>
    <scope>NUCLEOTIDE SEQUENCE [LARGE SCALE GENOMIC DNA]</scope>
    <source>
        <strain evidence="3 5">TUM18999</strain>
        <strain evidence="4 6">TUM20286</strain>
    </source>
</reference>
<dbReference type="EMBL" id="AP023189">
    <property type="protein sequence ID" value="BCG24189.1"/>
    <property type="molecule type" value="Genomic_DNA"/>
</dbReference>